<name>A0A6M3IYF2_9ZZZZ</name>
<accession>A0A6M3IYF2</accession>
<gene>
    <name evidence="1" type="ORF">MM415B00913_0030</name>
</gene>
<protein>
    <submittedName>
        <fullName evidence="1">Uncharacterized protein</fullName>
    </submittedName>
</protein>
<organism evidence="1">
    <name type="scientific">viral metagenome</name>
    <dbReference type="NCBI Taxonomy" id="1070528"/>
    <lineage>
        <taxon>unclassified sequences</taxon>
        <taxon>metagenomes</taxon>
        <taxon>organismal metagenomes</taxon>
    </lineage>
</organism>
<proteinExistence type="predicted"/>
<evidence type="ECO:0000313" key="1">
    <source>
        <dbReference type="EMBL" id="QJA61632.1"/>
    </source>
</evidence>
<reference evidence="1" key="1">
    <citation type="submission" date="2020-03" db="EMBL/GenBank/DDBJ databases">
        <title>The deep terrestrial virosphere.</title>
        <authorList>
            <person name="Holmfeldt K."/>
            <person name="Nilsson E."/>
            <person name="Simone D."/>
            <person name="Lopez-Fernandez M."/>
            <person name="Wu X."/>
            <person name="de Brujin I."/>
            <person name="Lundin D."/>
            <person name="Andersson A."/>
            <person name="Bertilsson S."/>
            <person name="Dopson M."/>
        </authorList>
    </citation>
    <scope>NUCLEOTIDE SEQUENCE</scope>
    <source>
        <strain evidence="1">MM415B00913</strain>
    </source>
</reference>
<dbReference type="AlphaFoldDB" id="A0A6M3IYF2"/>
<dbReference type="EMBL" id="MT141447">
    <property type="protein sequence ID" value="QJA61632.1"/>
    <property type="molecule type" value="Genomic_DNA"/>
</dbReference>
<sequence>MEKSFKCDYRHDPDCEYGEVDLGCLTCIREKNRTCPTGIYDDTIIDFGNIAKSKEEGNNGDNKFAQ</sequence>